<feature type="region of interest" description="Disordered" evidence="4">
    <location>
        <begin position="112"/>
        <end position="240"/>
    </location>
</feature>
<keyword evidence="2" id="KW-0863">Zinc-finger</keyword>
<reference evidence="5 6" key="1">
    <citation type="submission" date="2013-11" db="EMBL/GenBank/DDBJ databases">
        <title>The Genome Sequence of Plasmodium yoelii 17X.</title>
        <authorList>
            <consortium name="The Broad Institute Genomics Platform"/>
            <consortium name="The Broad Institute Genome Sequencing Center for Infectious Disease"/>
            <person name="Neafsey D."/>
            <person name="Adams J."/>
            <person name="Walker B."/>
            <person name="Young S.K."/>
            <person name="Zeng Q."/>
            <person name="Gargeya S."/>
            <person name="Fitzgerald M."/>
            <person name="Haas B."/>
            <person name="Abouelleil A."/>
            <person name="Alvarado L."/>
            <person name="Chapman S.B."/>
            <person name="Gainer-Dewar J."/>
            <person name="Goldberg J."/>
            <person name="Griggs A."/>
            <person name="Gujja S."/>
            <person name="Hansen M."/>
            <person name="Howarth C."/>
            <person name="Imamovic A."/>
            <person name="Ireland A."/>
            <person name="Larimer J."/>
            <person name="McCowan C."/>
            <person name="Murphy C."/>
            <person name="Pearson M."/>
            <person name="Poon T.W."/>
            <person name="Priest M."/>
            <person name="Roberts A."/>
            <person name="Saif S."/>
            <person name="Shea T."/>
            <person name="Sykes S."/>
            <person name="Wortman J."/>
            <person name="Nusbaum C."/>
            <person name="Birren B."/>
        </authorList>
    </citation>
    <scope>NUCLEOTIDE SEQUENCE [LARGE SCALE GENOMIC DNA]</scope>
    <source>
        <strain evidence="5 6">17X</strain>
    </source>
</reference>
<proteinExistence type="predicted"/>
<evidence type="ECO:0000256" key="1">
    <source>
        <dbReference type="ARBA" id="ARBA00022723"/>
    </source>
</evidence>
<dbReference type="EMBL" id="KI635811">
    <property type="protein sequence ID" value="ETB56886.1"/>
    <property type="molecule type" value="Genomic_DNA"/>
</dbReference>
<dbReference type="GO" id="GO:0008270">
    <property type="term" value="F:zinc ion binding"/>
    <property type="evidence" value="ECO:0007669"/>
    <property type="project" value="UniProtKB-KW"/>
</dbReference>
<evidence type="ECO:0000256" key="3">
    <source>
        <dbReference type="ARBA" id="ARBA00022833"/>
    </source>
</evidence>
<accession>V7PBE1</accession>
<dbReference type="OrthoDB" id="31154at2759"/>
<dbReference type="Proteomes" id="UP000018538">
    <property type="component" value="Unassembled WGS sequence"/>
</dbReference>
<keyword evidence="6" id="KW-1185">Reference proteome</keyword>
<name>V7PBE1_PLAYE</name>
<keyword evidence="1" id="KW-0479">Metal-binding</keyword>
<feature type="compositionally biased region" description="Basic and acidic residues" evidence="4">
    <location>
        <begin position="216"/>
        <end position="240"/>
    </location>
</feature>
<evidence type="ECO:0000256" key="2">
    <source>
        <dbReference type="ARBA" id="ARBA00022771"/>
    </source>
</evidence>
<dbReference type="PANTHER" id="PTHR31437">
    <property type="entry name" value="SREK1IP1 FAMILY MEMBER"/>
    <property type="match status" value="1"/>
</dbReference>
<feature type="compositionally biased region" description="Basic residues" evidence="4">
    <location>
        <begin position="147"/>
        <end position="173"/>
    </location>
</feature>
<evidence type="ECO:0008006" key="7">
    <source>
        <dbReference type="Google" id="ProtNLM"/>
    </source>
</evidence>
<evidence type="ECO:0000313" key="5">
    <source>
        <dbReference type="EMBL" id="ETB56886.1"/>
    </source>
</evidence>
<evidence type="ECO:0000256" key="4">
    <source>
        <dbReference type="SAM" id="MobiDB-lite"/>
    </source>
</evidence>
<gene>
    <name evidence="5" type="ORF">YYC_05252</name>
</gene>
<protein>
    <recommendedName>
        <fullName evidence="7">CCHC-type domain-containing protein</fullName>
    </recommendedName>
</protein>
<feature type="compositionally biased region" description="Acidic residues" evidence="4">
    <location>
        <begin position="127"/>
        <end position="138"/>
    </location>
</feature>
<evidence type="ECO:0000313" key="6">
    <source>
        <dbReference type="Proteomes" id="UP000018538"/>
    </source>
</evidence>
<feature type="compositionally biased region" description="Basic and acidic residues" evidence="4">
    <location>
        <begin position="174"/>
        <end position="207"/>
    </location>
</feature>
<dbReference type="PANTHER" id="PTHR31437:SF1">
    <property type="entry name" value="PROTEIN SREK1IP1"/>
    <property type="match status" value="1"/>
</dbReference>
<organism evidence="5 6">
    <name type="scientific">Plasmodium yoelii 17X</name>
    <dbReference type="NCBI Taxonomy" id="1323249"/>
    <lineage>
        <taxon>Eukaryota</taxon>
        <taxon>Sar</taxon>
        <taxon>Alveolata</taxon>
        <taxon>Apicomplexa</taxon>
        <taxon>Aconoidasida</taxon>
        <taxon>Haemosporida</taxon>
        <taxon>Plasmodiidae</taxon>
        <taxon>Plasmodium</taxon>
        <taxon>Plasmodium (Vinckeia)</taxon>
    </lineage>
</organism>
<dbReference type="AlphaFoldDB" id="V7PBE1"/>
<sequence>MPSKVGRVRMPANNRLPVSASLKTSEIWKKSVGYDPYASVEELNSKKETKNEEINEKAQHLFNIARVTGNISTTIPGACTRCNHVGHLSYQCRNFINLDEYDIRNDMKEDEENELKERKNLGLISSTDDDSSSDSESDNSDRDAKKSKEKRRKRKHKDHKHRKDRHKKHHKHRNRDDKKCDDKKCDDKKCDDKKCDNKKCDDKLINKKKEKHKSHHYDEKKDRKNKYRESDKKHRKSKER</sequence>
<keyword evidence="3" id="KW-0862">Zinc</keyword>